<organism evidence="2 3">
    <name type="scientific">Actinomadura graeca</name>
    <dbReference type="NCBI Taxonomy" id="2750812"/>
    <lineage>
        <taxon>Bacteria</taxon>
        <taxon>Bacillati</taxon>
        <taxon>Actinomycetota</taxon>
        <taxon>Actinomycetes</taxon>
        <taxon>Streptosporangiales</taxon>
        <taxon>Thermomonosporaceae</taxon>
        <taxon>Actinomadura</taxon>
    </lineage>
</organism>
<evidence type="ECO:0000313" key="2">
    <source>
        <dbReference type="EMBL" id="QXJ26161.1"/>
    </source>
</evidence>
<protein>
    <submittedName>
        <fullName evidence="2">DMT family transporter</fullName>
    </submittedName>
</protein>
<evidence type="ECO:0000313" key="3">
    <source>
        <dbReference type="Proteomes" id="UP001049518"/>
    </source>
</evidence>
<reference evidence="2" key="1">
    <citation type="submission" date="2020-07" db="EMBL/GenBank/DDBJ databases">
        <authorList>
            <person name="Tarantini F.S."/>
            <person name="Hong K.W."/>
            <person name="Chan K.G."/>
        </authorList>
    </citation>
    <scope>NUCLEOTIDE SEQUENCE</scope>
    <source>
        <strain evidence="2">32-07</strain>
    </source>
</reference>
<dbReference type="EMBL" id="CP059572">
    <property type="protein sequence ID" value="QXJ26161.1"/>
    <property type="molecule type" value="Genomic_DNA"/>
</dbReference>
<feature type="transmembrane region" description="Helical" evidence="1">
    <location>
        <begin position="138"/>
        <end position="157"/>
    </location>
</feature>
<feature type="transmembrane region" description="Helical" evidence="1">
    <location>
        <begin position="256"/>
        <end position="278"/>
    </location>
</feature>
<feature type="transmembrane region" description="Helical" evidence="1">
    <location>
        <begin position="194"/>
        <end position="216"/>
    </location>
</feature>
<keyword evidence="1" id="KW-0812">Transmembrane</keyword>
<name>A0ABX8R514_9ACTN</name>
<feature type="transmembrane region" description="Helical" evidence="1">
    <location>
        <begin position="107"/>
        <end position="126"/>
    </location>
</feature>
<keyword evidence="1" id="KW-1133">Transmembrane helix</keyword>
<dbReference type="RefSeq" id="WP_231332393.1">
    <property type="nucleotide sequence ID" value="NZ_CP059572.1"/>
</dbReference>
<gene>
    <name evidence="2" type="ORF">AGRA3207_007776</name>
</gene>
<dbReference type="NCBIfam" id="NF038012">
    <property type="entry name" value="DMT_1"/>
    <property type="match status" value="1"/>
</dbReference>
<evidence type="ECO:0000256" key="1">
    <source>
        <dbReference type="SAM" id="Phobius"/>
    </source>
</evidence>
<dbReference type="PANTHER" id="PTHR40761">
    <property type="entry name" value="CONSERVED INTEGRAL MEMBRANE ALANINE VALINE AND LEUCINE RICH PROTEIN-RELATED"/>
    <property type="match status" value="1"/>
</dbReference>
<dbReference type="PANTHER" id="PTHR40761:SF1">
    <property type="entry name" value="CONSERVED INTEGRAL MEMBRANE ALANINE VALINE AND LEUCINE RICH PROTEIN-RELATED"/>
    <property type="match status" value="1"/>
</dbReference>
<sequence>MAWSIGFSLLAAFLFAAAAALQYRAARRAVRGRSDAVAATGLIRKLVRDPVWLAGWAVNLGGFMSQAVALHLGSTGLVQPLLVSQLVFTILLGCAGTGCLPARMDLLGGIAVSAGLALLFTVPGAVPPAGEPSRPRLFVAAVLAAPLVLALSRGAALRKGRIRSVLLGTCAGLLFAGSAVLIKLTTADLVDRGVAATAADWPGYALAGTTLLGLVLEQRAFAAGSLPAAMTAMTMTNPAASYLLAVFAFHTRPPGSASAFAAVAVSAALLTAGVMAMARSAAAGRGGAAAP</sequence>
<keyword evidence="1" id="KW-0472">Membrane</keyword>
<proteinExistence type="predicted"/>
<accession>A0ABX8R514</accession>
<dbReference type="Proteomes" id="UP001049518">
    <property type="component" value="Chromosome"/>
</dbReference>
<feature type="transmembrane region" description="Helical" evidence="1">
    <location>
        <begin position="228"/>
        <end position="250"/>
    </location>
</feature>
<feature type="transmembrane region" description="Helical" evidence="1">
    <location>
        <begin position="164"/>
        <end position="182"/>
    </location>
</feature>
<keyword evidence="3" id="KW-1185">Reference proteome</keyword>
<feature type="transmembrane region" description="Helical" evidence="1">
    <location>
        <begin position="81"/>
        <end position="100"/>
    </location>
</feature>